<evidence type="ECO:0000313" key="9">
    <source>
        <dbReference type="Proteomes" id="UP001443914"/>
    </source>
</evidence>
<dbReference type="GO" id="GO:0003677">
    <property type="term" value="F:DNA binding"/>
    <property type="evidence" value="ECO:0007669"/>
    <property type="project" value="UniProtKB-KW"/>
</dbReference>
<evidence type="ECO:0000256" key="6">
    <source>
        <dbReference type="SAM" id="MobiDB-lite"/>
    </source>
</evidence>
<dbReference type="SMART" id="SM00353">
    <property type="entry name" value="HLH"/>
    <property type="match status" value="1"/>
</dbReference>
<evidence type="ECO:0000256" key="1">
    <source>
        <dbReference type="ARBA" id="ARBA00004123"/>
    </source>
</evidence>
<name>A0AAW1JBB1_SAPOF</name>
<evidence type="ECO:0000256" key="5">
    <source>
        <dbReference type="ARBA" id="ARBA00023242"/>
    </source>
</evidence>
<gene>
    <name evidence="8" type="ORF">RND81_08G226100</name>
</gene>
<dbReference type="CDD" id="cd11454">
    <property type="entry name" value="bHLH_AtIND_like"/>
    <property type="match status" value="1"/>
</dbReference>
<dbReference type="InterPro" id="IPR011598">
    <property type="entry name" value="bHLH_dom"/>
</dbReference>
<dbReference type="Proteomes" id="UP001443914">
    <property type="component" value="Unassembled WGS sequence"/>
</dbReference>
<evidence type="ECO:0000256" key="2">
    <source>
        <dbReference type="ARBA" id="ARBA00023015"/>
    </source>
</evidence>
<comment type="subcellular location">
    <subcellularLocation>
        <location evidence="1">Nucleus</location>
    </subcellularLocation>
</comment>
<dbReference type="GO" id="GO:0003700">
    <property type="term" value="F:DNA-binding transcription factor activity"/>
    <property type="evidence" value="ECO:0007669"/>
    <property type="project" value="InterPro"/>
</dbReference>
<dbReference type="Pfam" id="PF00010">
    <property type="entry name" value="HLH"/>
    <property type="match status" value="1"/>
</dbReference>
<dbReference type="AlphaFoldDB" id="A0AAW1JBB1"/>
<dbReference type="PANTHER" id="PTHR45914:SF59">
    <property type="entry name" value="TRANSCRIPTION FACTOR BHLH83-LIKE"/>
    <property type="match status" value="1"/>
</dbReference>
<dbReference type="GO" id="GO:0046983">
    <property type="term" value="F:protein dimerization activity"/>
    <property type="evidence" value="ECO:0007669"/>
    <property type="project" value="InterPro"/>
</dbReference>
<evidence type="ECO:0000256" key="4">
    <source>
        <dbReference type="ARBA" id="ARBA00023163"/>
    </source>
</evidence>
<keyword evidence="2" id="KW-0805">Transcription regulation</keyword>
<keyword evidence="5" id="KW-0539">Nucleus</keyword>
<dbReference type="PANTHER" id="PTHR45914">
    <property type="entry name" value="TRANSCRIPTION FACTOR HEC3-RELATED"/>
    <property type="match status" value="1"/>
</dbReference>
<dbReference type="EMBL" id="JBDFQZ010000008">
    <property type="protein sequence ID" value="KAK9700243.1"/>
    <property type="molecule type" value="Genomic_DNA"/>
</dbReference>
<feature type="compositionally biased region" description="Low complexity" evidence="6">
    <location>
        <begin position="64"/>
        <end position="92"/>
    </location>
</feature>
<comment type="caution">
    <text evidence="8">The sequence shown here is derived from an EMBL/GenBank/DDBJ whole genome shotgun (WGS) entry which is preliminary data.</text>
</comment>
<dbReference type="FunFam" id="4.10.280.10:FF:000046">
    <property type="entry name" value="Transcription factor bHLH83"/>
    <property type="match status" value="1"/>
</dbReference>
<dbReference type="SUPFAM" id="SSF47459">
    <property type="entry name" value="HLH, helix-loop-helix DNA-binding domain"/>
    <property type="match status" value="1"/>
</dbReference>
<evidence type="ECO:0000259" key="7">
    <source>
        <dbReference type="PROSITE" id="PS50888"/>
    </source>
</evidence>
<dbReference type="Gene3D" id="4.10.280.10">
    <property type="entry name" value="Helix-loop-helix DNA-binding domain"/>
    <property type="match status" value="1"/>
</dbReference>
<organism evidence="8 9">
    <name type="scientific">Saponaria officinalis</name>
    <name type="common">Common soapwort</name>
    <name type="synonym">Lychnis saponaria</name>
    <dbReference type="NCBI Taxonomy" id="3572"/>
    <lineage>
        <taxon>Eukaryota</taxon>
        <taxon>Viridiplantae</taxon>
        <taxon>Streptophyta</taxon>
        <taxon>Embryophyta</taxon>
        <taxon>Tracheophyta</taxon>
        <taxon>Spermatophyta</taxon>
        <taxon>Magnoliopsida</taxon>
        <taxon>eudicotyledons</taxon>
        <taxon>Gunneridae</taxon>
        <taxon>Pentapetalae</taxon>
        <taxon>Caryophyllales</taxon>
        <taxon>Caryophyllaceae</taxon>
        <taxon>Caryophylleae</taxon>
        <taxon>Saponaria</taxon>
    </lineage>
</organism>
<evidence type="ECO:0000256" key="3">
    <source>
        <dbReference type="ARBA" id="ARBA00023125"/>
    </source>
</evidence>
<accession>A0AAW1JBB1</accession>
<proteinExistence type="predicted"/>
<evidence type="ECO:0000313" key="8">
    <source>
        <dbReference type="EMBL" id="KAK9700243.1"/>
    </source>
</evidence>
<feature type="domain" description="BHLH" evidence="7">
    <location>
        <begin position="218"/>
        <end position="267"/>
    </location>
</feature>
<keyword evidence="4" id="KW-0804">Transcription</keyword>
<feature type="region of interest" description="Disordered" evidence="6">
    <location>
        <begin position="172"/>
        <end position="230"/>
    </location>
</feature>
<dbReference type="GO" id="GO:0048766">
    <property type="term" value="P:root hair initiation"/>
    <property type="evidence" value="ECO:0007669"/>
    <property type="project" value="UniProtKB-ARBA"/>
</dbReference>
<feature type="compositionally biased region" description="Polar residues" evidence="6">
    <location>
        <begin position="172"/>
        <end position="183"/>
    </location>
</feature>
<sequence length="310" mass="35207">MALVKDNHQTPSKSFYENMLEIEFPHIPPYEFGDYDQQQQDNEDGLENPNHMIKVINNNNYVISNNNNNNNNNSPTISSSSSANSSNNGFSSLIHNHEDDNSLINFNNHSFHHENRVSTEIFKKLNRQIDHHHQSLQHLDEVSHLRSSSGDYQDSTNEWFYNNDSNNVVDLSQESTTTTQQRCFNKRPHMDDENTHAPKKQCITSASKKSVKPKLASKSKDPQSVAAKNRRERISEKLKILQDLVPNGSKVDLVTMLEKAIGYVKFLQLQMKVLATDEFWPVAGGKAPDISQVKDAIDAILSSQRSKACN</sequence>
<dbReference type="InterPro" id="IPR045843">
    <property type="entry name" value="IND-like"/>
</dbReference>
<feature type="region of interest" description="Disordered" evidence="6">
    <location>
        <begin position="64"/>
        <end position="94"/>
    </location>
</feature>
<protein>
    <recommendedName>
        <fullName evidence="7">BHLH domain-containing protein</fullName>
    </recommendedName>
</protein>
<reference evidence="8" key="1">
    <citation type="submission" date="2024-03" db="EMBL/GenBank/DDBJ databases">
        <title>WGS assembly of Saponaria officinalis var. Norfolk2.</title>
        <authorList>
            <person name="Jenkins J."/>
            <person name="Shu S."/>
            <person name="Grimwood J."/>
            <person name="Barry K."/>
            <person name="Goodstein D."/>
            <person name="Schmutz J."/>
            <person name="Leebens-Mack J."/>
            <person name="Osbourn A."/>
        </authorList>
    </citation>
    <scope>NUCLEOTIDE SEQUENCE [LARGE SCALE GENOMIC DNA]</scope>
    <source>
        <strain evidence="8">JIC</strain>
    </source>
</reference>
<dbReference type="InterPro" id="IPR036638">
    <property type="entry name" value="HLH_DNA-bd_sf"/>
</dbReference>
<keyword evidence="3" id="KW-0238">DNA-binding</keyword>
<dbReference type="GO" id="GO:0005634">
    <property type="term" value="C:nucleus"/>
    <property type="evidence" value="ECO:0007669"/>
    <property type="project" value="UniProtKB-SubCell"/>
</dbReference>
<dbReference type="PROSITE" id="PS50888">
    <property type="entry name" value="BHLH"/>
    <property type="match status" value="1"/>
</dbReference>
<keyword evidence="9" id="KW-1185">Reference proteome</keyword>